<keyword evidence="4" id="KW-1185">Reference proteome</keyword>
<dbReference type="GO" id="GO:0046872">
    <property type="term" value="F:metal ion binding"/>
    <property type="evidence" value="ECO:0007669"/>
    <property type="project" value="UniProtKB-KW"/>
</dbReference>
<proteinExistence type="inferred from homology"/>
<organism evidence="3 4">
    <name type="scientific">Crassaminicella thermophila</name>
    <dbReference type="NCBI Taxonomy" id="2599308"/>
    <lineage>
        <taxon>Bacteria</taxon>
        <taxon>Bacillati</taxon>
        <taxon>Bacillota</taxon>
        <taxon>Clostridia</taxon>
        <taxon>Eubacteriales</taxon>
        <taxon>Clostridiaceae</taxon>
        <taxon>Crassaminicella</taxon>
    </lineage>
</organism>
<comment type="similarity">
    <text evidence="1">Belongs to the manganese catalase family.</text>
</comment>
<name>A0A5C0SC74_CRATE</name>
<protein>
    <submittedName>
        <fullName evidence="3">Manganese catalase family protein</fullName>
    </submittedName>
</protein>
<evidence type="ECO:0000313" key="4">
    <source>
        <dbReference type="Proteomes" id="UP000324646"/>
    </source>
</evidence>
<evidence type="ECO:0000313" key="3">
    <source>
        <dbReference type="EMBL" id="QEK11720.1"/>
    </source>
</evidence>
<feature type="binding site" evidence="2">
    <location>
        <position position="99"/>
    </location>
    <ligand>
        <name>Mn(2+)</name>
        <dbReference type="ChEBI" id="CHEBI:29035"/>
        <label>1</label>
    </ligand>
</feature>
<reference evidence="3 4" key="1">
    <citation type="submission" date="2019-07" db="EMBL/GenBank/DDBJ databases">
        <title>Complete genome of Crassaminicella thermophila SY095.</title>
        <authorList>
            <person name="Li X."/>
        </authorList>
    </citation>
    <scope>NUCLEOTIDE SEQUENCE [LARGE SCALE GENOMIC DNA]</scope>
    <source>
        <strain evidence="3 4">SY095</strain>
    </source>
</reference>
<dbReference type="Gene3D" id="1.20.1260.10">
    <property type="match status" value="1"/>
</dbReference>
<keyword evidence="2" id="KW-0479">Metal-binding</keyword>
<dbReference type="EMBL" id="CP042243">
    <property type="protein sequence ID" value="QEK11720.1"/>
    <property type="molecule type" value="Genomic_DNA"/>
</dbReference>
<evidence type="ECO:0000256" key="1">
    <source>
        <dbReference type="ARBA" id="ARBA00007644"/>
    </source>
</evidence>
<sequence>MIQTMIVKLTKDVNVEEIKKADMGPYYAIRDTAVYPADSTGNPWTASYVSSTGDPIADLYNDMAAEKKAKAVYENLLKLTDDALLKDALRFLLEREIVHFKRFGEALRSVEEYNQSKRIY</sequence>
<dbReference type="Proteomes" id="UP000324646">
    <property type="component" value="Chromosome"/>
</dbReference>
<dbReference type="KEGG" id="crs:FQB35_04710"/>
<dbReference type="OrthoDB" id="9800585at2"/>
<feature type="binding site" evidence="2">
    <location>
        <position position="66"/>
    </location>
    <ligand>
        <name>Mn(2+)</name>
        <dbReference type="ChEBI" id="CHEBI:29035"/>
        <label>2</label>
    </ligand>
</feature>
<gene>
    <name evidence="3" type="ORF">FQB35_04710</name>
</gene>
<dbReference type="Pfam" id="PF05067">
    <property type="entry name" value="Mn_catalase"/>
    <property type="match status" value="1"/>
</dbReference>
<dbReference type="InterPro" id="IPR009078">
    <property type="entry name" value="Ferritin-like_SF"/>
</dbReference>
<dbReference type="InterPro" id="IPR007760">
    <property type="entry name" value="Mn_catalase"/>
</dbReference>
<dbReference type="AlphaFoldDB" id="A0A5C0SC74"/>
<dbReference type="SUPFAM" id="SSF47240">
    <property type="entry name" value="Ferritin-like"/>
    <property type="match status" value="1"/>
</dbReference>
<accession>A0A5C0SC74</accession>
<evidence type="ECO:0000256" key="2">
    <source>
        <dbReference type="PIRSR" id="PIRSR607760-1"/>
    </source>
</evidence>
<dbReference type="InterPro" id="IPR012347">
    <property type="entry name" value="Ferritin-like"/>
</dbReference>
<keyword evidence="2" id="KW-0464">Manganese</keyword>
<comment type="cofactor">
    <cofactor evidence="2">
        <name>Mn(2+)</name>
        <dbReference type="ChEBI" id="CHEBI:29035"/>
    </cofactor>
    <text evidence="2">Binds 2 manganese ions per subunit.</text>
</comment>